<keyword evidence="4 8" id="KW-0456">Lyase</keyword>
<dbReference type="Pfam" id="PF01053">
    <property type="entry name" value="Cys_Met_Meta_PP"/>
    <property type="match status" value="1"/>
</dbReference>
<dbReference type="GO" id="GO:0030170">
    <property type="term" value="F:pyridoxal phosphate binding"/>
    <property type="evidence" value="ECO:0007669"/>
    <property type="project" value="InterPro"/>
</dbReference>
<dbReference type="InterPro" id="IPR006233">
    <property type="entry name" value="Cys_b_lyase_bac"/>
</dbReference>
<comment type="cofactor">
    <cofactor evidence="1 7">
        <name>pyridoxal 5'-phosphate</name>
        <dbReference type="ChEBI" id="CHEBI:597326"/>
    </cofactor>
</comment>
<dbReference type="Gene3D" id="3.90.1150.10">
    <property type="entry name" value="Aspartate Aminotransferase, domain 1"/>
    <property type="match status" value="1"/>
</dbReference>
<comment type="caution">
    <text evidence="8">The sequence shown here is derived from an EMBL/GenBank/DDBJ whole genome shotgun (WGS) entry which is preliminary data.</text>
</comment>
<evidence type="ECO:0000313" key="9">
    <source>
        <dbReference type="Proteomes" id="UP000194641"/>
    </source>
</evidence>
<dbReference type="NCBIfam" id="TIGR01324">
    <property type="entry name" value="cysta_beta_ly_B"/>
    <property type="match status" value="1"/>
</dbReference>
<evidence type="ECO:0000313" key="8">
    <source>
        <dbReference type="EMBL" id="OUI94264.1"/>
    </source>
</evidence>
<protein>
    <submittedName>
        <fullName evidence="8">Cystathionine beta-lyase</fullName>
    </submittedName>
</protein>
<dbReference type="PIRSF" id="PIRSF001434">
    <property type="entry name" value="CGS"/>
    <property type="match status" value="1"/>
</dbReference>
<dbReference type="InterPro" id="IPR015424">
    <property type="entry name" value="PyrdxlP-dep_Trfase"/>
</dbReference>
<gene>
    <name evidence="8" type="ORF">HK17_04320</name>
</gene>
<dbReference type="GO" id="GO:0047804">
    <property type="term" value="F:cysteine-S-conjugate beta-lyase activity"/>
    <property type="evidence" value="ECO:0007669"/>
    <property type="project" value="InterPro"/>
</dbReference>
<evidence type="ECO:0000256" key="3">
    <source>
        <dbReference type="ARBA" id="ARBA00022898"/>
    </source>
</evidence>
<comment type="similarity">
    <text evidence="2 7">Belongs to the trans-sulfuration enzymes family.</text>
</comment>
<evidence type="ECO:0000256" key="2">
    <source>
        <dbReference type="ARBA" id="ARBA00009077"/>
    </source>
</evidence>
<reference evidence="9" key="1">
    <citation type="submission" date="2014-06" db="EMBL/GenBank/DDBJ databases">
        <authorList>
            <person name="Winans N.J."/>
            <person name="Newell P.D."/>
            <person name="Douglas A.E."/>
        </authorList>
    </citation>
    <scope>NUCLEOTIDE SEQUENCE [LARGE SCALE GENOMIC DNA]</scope>
</reference>
<dbReference type="InterPro" id="IPR000277">
    <property type="entry name" value="Cys/Met-Metab_PyrdxlP-dep_enz"/>
</dbReference>
<dbReference type="PANTHER" id="PTHR43500">
    <property type="entry name" value="CYSTATHIONINE BETA-LYASE-RELATED"/>
    <property type="match status" value="1"/>
</dbReference>
<dbReference type="CDD" id="cd00614">
    <property type="entry name" value="CGS_like"/>
    <property type="match status" value="1"/>
</dbReference>
<evidence type="ECO:0000256" key="7">
    <source>
        <dbReference type="RuleBase" id="RU362118"/>
    </source>
</evidence>
<dbReference type="Gene3D" id="3.40.640.10">
    <property type="entry name" value="Type I PLP-dependent aspartate aminotransferase-like (Major domain)"/>
    <property type="match status" value="1"/>
</dbReference>
<dbReference type="GO" id="GO:0019346">
    <property type="term" value="P:transsulfuration"/>
    <property type="evidence" value="ECO:0007669"/>
    <property type="project" value="InterPro"/>
</dbReference>
<evidence type="ECO:0000256" key="5">
    <source>
        <dbReference type="ARBA" id="ARBA00047517"/>
    </source>
</evidence>
<sequence>MTLENQVSQGWQKLSSALTHQARPAPQKEGTSVNLPLTRGSTVVFPSLDDMRKQGQRRFEHEYIYGAMGTPVQHELEKIIAEIEGGSDCQLVSSGLAACTTPLLAFLASGDHCLMPDSVYSPTRRFAETILKRFGVETTYYPPCAAPDTVKSLFKPNTRILFTESPGSHTFEIQDIPQLADIAHAAGAKLMLDNTWGFGIFAPFKHGVDISIQALTKYPSGHSDVIAGAVTVNTQEDWHILRDASIQLGQLASPDDCWLTLRGLRTMGVRLAAQSRAALLVAQWLQTRPEVERVLHPALSDCPGHDLWKRDFTGAGSLFGIILKEGISQKAMEAMIDSLTLFGIGASWGGYESLVLPTSGGITRNHPCADDGAGPSFRLQIGLENPDDLTADLAQAFAVMNGHT</sequence>
<accession>A0A252AUX3</accession>
<evidence type="ECO:0000256" key="6">
    <source>
        <dbReference type="PIRSR" id="PIRSR001434-2"/>
    </source>
</evidence>
<feature type="modified residue" description="N6-(pyridoxal phosphate)lysine" evidence="6">
    <location>
        <position position="217"/>
    </location>
</feature>
<dbReference type="EMBL" id="JOPA01000016">
    <property type="protein sequence ID" value="OUI94264.1"/>
    <property type="molecule type" value="Genomic_DNA"/>
</dbReference>
<dbReference type="Proteomes" id="UP000194641">
    <property type="component" value="Unassembled WGS sequence"/>
</dbReference>
<dbReference type="GO" id="GO:0019450">
    <property type="term" value="P:L-cysteine catabolic process to pyruvate"/>
    <property type="evidence" value="ECO:0007669"/>
    <property type="project" value="TreeGrafter"/>
</dbReference>
<evidence type="ECO:0000256" key="1">
    <source>
        <dbReference type="ARBA" id="ARBA00001933"/>
    </source>
</evidence>
<comment type="catalytic activity">
    <reaction evidence="5">
        <text>L,L-cystathionine + H2O = L-homocysteine + pyruvate + NH4(+)</text>
        <dbReference type="Rhea" id="RHEA:13965"/>
        <dbReference type="ChEBI" id="CHEBI:15361"/>
        <dbReference type="ChEBI" id="CHEBI:15377"/>
        <dbReference type="ChEBI" id="CHEBI:28938"/>
        <dbReference type="ChEBI" id="CHEBI:58161"/>
        <dbReference type="ChEBI" id="CHEBI:58199"/>
    </reaction>
</comment>
<dbReference type="SUPFAM" id="SSF53383">
    <property type="entry name" value="PLP-dependent transferases"/>
    <property type="match status" value="1"/>
</dbReference>
<dbReference type="RefSeq" id="WP_086659235.1">
    <property type="nucleotide sequence ID" value="NZ_JBJJWX010000005.1"/>
</dbReference>
<name>A0A252AUX3_9PROT</name>
<dbReference type="PANTHER" id="PTHR43500:SF1">
    <property type="entry name" value="CYSTATHIONINE BETA-LYASE-RELATED"/>
    <property type="match status" value="1"/>
</dbReference>
<dbReference type="FunFam" id="3.40.640.10:FF:000046">
    <property type="entry name" value="Cystathionine gamma-lyase"/>
    <property type="match status" value="1"/>
</dbReference>
<dbReference type="InterPro" id="IPR015422">
    <property type="entry name" value="PyrdxlP-dep_Trfase_small"/>
</dbReference>
<dbReference type="AlphaFoldDB" id="A0A252AUX3"/>
<proteinExistence type="inferred from homology"/>
<dbReference type="InterPro" id="IPR015421">
    <property type="entry name" value="PyrdxlP-dep_Trfase_major"/>
</dbReference>
<organism evidence="8 9">
    <name type="scientific">Acetobacter indonesiensis</name>
    <dbReference type="NCBI Taxonomy" id="104101"/>
    <lineage>
        <taxon>Bacteria</taxon>
        <taxon>Pseudomonadati</taxon>
        <taxon>Pseudomonadota</taxon>
        <taxon>Alphaproteobacteria</taxon>
        <taxon>Acetobacterales</taxon>
        <taxon>Acetobacteraceae</taxon>
        <taxon>Acetobacter</taxon>
    </lineage>
</organism>
<keyword evidence="3 6" id="KW-0663">Pyridoxal phosphate</keyword>
<evidence type="ECO:0000256" key="4">
    <source>
        <dbReference type="ARBA" id="ARBA00023239"/>
    </source>
</evidence>